<gene>
    <name evidence="2" type="ORF">R3P38DRAFT_2974211</name>
</gene>
<keyword evidence="1" id="KW-0472">Membrane</keyword>
<accession>A0AAW0B4J6</accession>
<keyword evidence="1" id="KW-0812">Transmembrane</keyword>
<dbReference type="EMBL" id="JAWWNJ010000043">
    <property type="protein sequence ID" value="KAK7019520.1"/>
    <property type="molecule type" value="Genomic_DNA"/>
</dbReference>
<evidence type="ECO:0000313" key="3">
    <source>
        <dbReference type="Proteomes" id="UP001362999"/>
    </source>
</evidence>
<feature type="transmembrane region" description="Helical" evidence="1">
    <location>
        <begin position="71"/>
        <end position="89"/>
    </location>
</feature>
<evidence type="ECO:0000256" key="1">
    <source>
        <dbReference type="SAM" id="Phobius"/>
    </source>
</evidence>
<dbReference type="Proteomes" id="UP001362999">
    <property type="component" value="Unassembled WGS sequence"/>
</dbReference>
<dbReference type="AlphaFoldDB" id="A0AAW0B4J6"/>
<proteinExistence type="predicted"/>
<organism evidence="2 3">
    <name type="scientific">Favolaschia claudopus</name>
    <dbReference type="NCBI Taxonomy" id="2862362"/>
    <lineage>
        <taxon>Eukaryota</taxon>
        <taxon>Fungi</taxon>
        <taxon>Dikarya</taxon>
        <taxon>Basidiomycota</taxon>
        <taxon>Agaricomycotina</taxon>
        <taxon>Agaricomycetes</taxon>
        <taxon>Agaricomycetidae</taxon>
        <taxon>Agaricales</taxon>
        <taxon>Marasmiineae</taxon>
        <taxon>Mycenaceae</taxon>
        <taxon>Favolaschia</taxon>
    </lineage>
</organism>
<name>A0AAW0B4J6_9AGAR</name>
<reference evidence="2 3" key="1">
    <citation type="journal article" date="2024" name="J Genomics">
        <title>Draft genome sequencing and assembly of Favolaschia claudopus CIRM-BRFM 2984 isolated from oak limbs.</title>
        <authorList>
            <person name="Navarro D."/>
            <person name="Drula E."/>
            <person name="Chaduli D."/>
            <person name="Cazenave R."/>
            <person name="Ahrendt S."/>
            <person name="Wang J."/>
            <person name="Lipzen A."/>
            <person name="Daum C."/>
            <person name="Barry K."/>
            <person name="Grigoriev I.V."/>
            <person name="Favel A."/>
            <person name="Rosso M.N."/>
            <person name="Martin F."/>
        </authorList>
    </citation>
    <scope>NUCLEOTIDE SEQUENCE [LARGE SCALE GENOMIC DNA]</scope>
    <source>
        <strain evidence="2 3">CIRM-BRFM 2984</strain>
    </source>
</reference>
<keyword evidence="3" id="KW-1185">Reference proteome</keyword>
<evidence type="ECO:0000313" key="2">
    <source>
        <dbReference type="EMBL" id="KAK7019520.1"/>
    </source>
</evidence>
<comment type="caution">
    <text evidence="2">The sequence shown here is derived from an EMBL/GenBank/DDBJ whole genome shotgun (WGS) entry which is preliminary data.</text>
</comment>
<keyword evidence="1" id="KW-1133">Transmembrane helix</keyword>
<sequence length="94" mass="10179">MVLAQAIIMVATRTVAGRLNDLEEGHAEGGGGAAGLVEFAFAFGRAGQGNVSMVRGALCGLKWYDIYTRRILFVAYLLTYMMYLTTSSICSRFS</sequence>
<protein>
    <submittedName>
        <fullName evidence="2">Uncharacterized protein</fullName>
    </submittedName>
</protein>